<name>A0A7R8H705_LEPSM</name>
<accession>A0A7R8H705</accession>
<proteinExistence type="predicted"/>
<dbReference type="Proteomes" id="UP000675881">
    <property type="component" value="Chromosome 3"/>
</dbReference>
<keyword evidence="2" id="KW-1185">Reference proteome</keyword>
<reference evidence="1" key="1">
    <citation type="submission" date="2021-02" db="EMBL/GenBank/DDBJ databases">
        <authorList>
            <person name="Bekaert M."/>
        </authorList>
    </citation>
    <scope>NUCLEOTIDE SEQUENCE</scope>
    <source>
        <strain evidence="1">IoA-00</strain>
    </source>
</reference>
<dbReference type="EMBL" id="HG994582">
    <property type="protein sequence ID" value="CAF2899061.1"/>
    <property type="molecule type" value="Genomic_DNA"/>
</dbReference>
<dbReference type="AlphaFoldDB" id="A0A7R8H705"/>
<gene>
    <name evidence="1" type="ORF">LSAA_7755</name>
</gene>
<organism evidence="1 2">
    <name type="scientific">Lepeophtheirus salmonis</name>
    <name type="common">Salmon louse</name>
    <name type="synonym">Caligus salmonis</name>
    <dbReference type="NCBI Taxonomy" id="72036"/>
    <lineage>
        <taxon>Eukaryota</taxon>
        <taxon>Metazoa</taxon>
        <taxon>Ecdysozoa</taxon>
        <taxon>Arthropoda</taxon>
        <taxon>Crustacea</taxon>
        <taxon>Multicrustacea</taxon>
        <taxon>Hexanauplia</taxon>
        <taxon>Copepoda</taxon>
        <taxon>Siphonostomatoida</taxon>
        <taxon>Caligidae</taxon>
        <taxon>Lepeophtheirus</taxon>
    </lineage>
</organism>
<evidence type="ECO:0000313" key="2">
    <source>
        <dbReference type="Proteomes" id="UP000675881"/>
    </source>
</evidence>
<protein>
    <submittedName>
        <fullName evidence="1">(salmon louse) hypothetical protein</fullName>
    </submittedName>
</protein>
<evidence type="ECO:0000313" key="1">
    <source>
        <dbReference type="EMBL" id="CAF2899061.1"/>
    </source>
</evidence>
<sequence length="203" mass="22997">MPAGSLLSVIWWYRRPSAYKRRLVALRWGMAYVAFPGLVSCIETGASQIWCNIFTPPTLPPPPADLASTYHPLIVLTPSPPNHYSPPLHSNHPIVGIECPPLYPYNYYGNHINSFFEPFLSHLCRIPYHYSALLNDDAVTHQIDNSGQPHHVKACCLAPERFRLVKKINDTLPQQGDCQFHLLVLCSTHRSKKEFVPVMNAEL</sequence>